<evidence type="ECO:0000313" key="2">
    <source>
        <dbReference type="EMBL" id="KAI1608160.1"/>
    </source>
</evidence>
<comment type="caution">
    <text evidence="2">The sequence shown here is derived from an EMBL/GenBank/DDBJ whole genome shotgun (WGS) entry which is preliminary data.</text>
</comment>
<keyword evidence="1" id="KW-0472">Membrane</keyword>
<dbReference type="EMBL" id="MU404364">
    <property type="protein sequence ID" value="KAI1608160.1"/>
    <property type="molecule type" value="Genomic_DNA"/>
</dbReference>
<name>A0AAN6DKB2_9EURO</name>
<keyword evidence="3" id="KW-1185">Reference proteome</keyword>
<accession>A0AAN6DKB2</accession>
<evidence type="ECO:0000256" key="1">
    <source>
        <dbReference type="SAM" id="Phobius"/>
    </source>
</evidence>
<gene>
    <name evidence="2" type="ORF">EDD36DRAFT_423585</name>
</gene>
<dbReference type="Proteomes" id="UP001203852">
    <property type="component" value="Unassembled WGS sequence"/>
</dbReference>
<feature type="transmembrane region" description="Helical" evidence="1">
    <location>
        <begin position="6"/>
        <end position="27"/>
    </location>
</feature>
<organism evidence="2 3">
    <name type="scientific">Exophiala viscosa</name>
    <dbReference type="NCBI Taxonomy" id="2486360"/>
    <lineage>
        <taxon>Eukaryota</taxon>
        <taxon>Fungi</taxon>
        <taxon>Dikarya</taxon>
        <taxon>Ascomycota</taxon>
        <taxon>Pezizomycotina</taxon>
        <taxon>Eurotiomycetes</taxon>
        <taxon>Chaetothyriomycetidae</taxon>
        <taxon>Chaetothyriales</taxon>
        <taxon>Herpotrichiellaceae</taxon>
        <taxon>Exophiala</taxon>
    </lineage>
</organism>
<proteinExistence type="predicted"/>
<evidence type="ECO:0000313" key="3">
    <source>
        <dbReference type="Proteomes" id="UP001203852"/>
    </source>
</evidence>
<keyword evidence="1" id="KW-1133">Transmembrane helix</keyword>
<sequence>MTTLTIASQVIGFISFAITLATLLGVYRDLISTMRNADTLIPIMLGNLRQEIEAERVLLRYRAQEGDPYAVFPKSRRRNPRSRRYRQASQLLENTLNNLWQEFKNVERPFLIKSPARAEAVQRGDYWGESDIDEKPYAKTSRGSKDRKIKDRMGMAEAGLSSDEQRYYRTDMVHRFIWWQSQSSVINMLDQVQRIQIRRIERDVFESDELVGGAKVTIVALRAMVVVEEAMMANPEDFGGVVRDQELGQDVVV</sequence>
<protein>
    <submittedName>
        <fullName evidence="2">Uncharacterized protein</fullName>
    </submittedName>
</protein>
<reference evidence="2" key="1">
    <citation type="journal article" date="2022" name="bioRxiv">
        <title>Deciphering the potential niche of two novel black yeast fungi from a biological soil crust based on their genomes, phenotypes, and melanin regulation.</title>
        <authorList>
            <consortium name="DOE Joint Genome Institute"/>
            <person name="Carr E.C."/>
            <person name="Barton Q."/>
            <person name="Grambo S."/>
            <person name="Sullivan M."/>
            <person name="Renfro C.M."/>
            <person name="Kuo A."/>
            <person name="Pangilinan J."/>
            <person name="Lipzen A."/>
            <person name="Keymanesh K."/>
            <person name="Savage E."/>
            <person name="Barry K."/>
            <person name="Grigoriev I.V."/>
            <person name="Riekhof W.R."/>
            <person name="Harris S.S."/>
        </authorList>
    </citation>
    <scope>NUCLEOTIDE SEQUENCE</scope>
    <source>
        <strain evidence="2">JF 03-4F</strain>
    </source>
</reference>
<dbReference type="AlphaFoldDB" id="A0AAN6DKB2"/>
<keyword evidence="1" id="KW-0812">Transmembrane</keyword>